<sequence length="81" mass="9220">MDAVYGGGIKIHRLFVLVPTLLCTAFLIAHGVTGIFTKILYLTGFIELNFPHLIVFDMQKLALWDLLFYEPWFLIMGIFAA</sequence>
<comment type="caution">
    <text evidence="2">The sequence shown here is derived from an EMBL/GenBank/DDBJ whole genome shotgun (WGS) entry which is preliminary data.</text>
</comment>
<keyword evidence="3" id="KW-1185">Reference proteome</keyword>
<reference evidence="2" key="1">
    <citation type="submission" date="2020-09" db="EMBL/GenBank/DDBJ databases">
        <title>Draft Genome Sequence of Paenibacillus sp. WST5.</title>
        <authorList>
            <person name="Bao Z."/>
        </authorList>
    </citation>
    <scope>NUCLEOTIDE SEQUENCE</scope>
    <source>
        <strain evidence="2">WST5</strain>
    </source>
</reference>
<accession>A0A926KVQ1</accession>
<dbReference type="EMBL" id="JACVVD010000008">
    <property type="protein sequence ID" value="MBD0382820.1"/>
    <property type="molecule type" value="Genomic_DNA"/>
</dbReference>
<feature type="transmembrane region" description="Helical" evidence="1">
    <location>
        <begin position="14"/>
        <end position="41"/>
    </location>
</feature>
<keyword evidence="1" id="KW-0812">Transmembrane</keyword>
<proteinExistence type="predicted"/>
<keyword evidence="1" id="KW-1133">Transmembrane helix</keyword>
<evidence type="ECO:0000313" key="3">
    <source>
        <dbReference type="Proteomes" id="UP000650466"/>
    </source>
</evidence>
<protein>
    <submittedName>
        <fullName evidence="2">DUF3995 domain-containing protein</fullName>
    </submittedName>
</protein>
<name>A0A926KVQ1_9BACL</name>
<feature type="transmembrane region" description="Helical" evidence="1">
    <location>
        <begin position="61"/>
        <end position="80"/>
    </location>
</feature>
<gene>
    <name evidence="2" type="ORF">ICC18_22125</name>
</gene>
<dbReference type="AlphaFoldDB" id="A0A926KVQ1"/>
<evidence type="ECO:0000256" key="1">
    <source>
        <dbReference type="SAM" id="Phobius"/>
    </source>
</evidence>
<organism evidence="2 3">
    <name type="scientific">Paenibacillus sedimenti</name>
    <dbReference type="NCBI Taxonomy" id="2770274"/>
    <lineage>
        <taxon>Bacteria</taxon>
        <taxon>Bacillati</taxon>
        <taxon>Bacillota</taxon>
        <taxon>Bacilli</taxon>
        <taxon>Bacillales</taxon>
        <taxon>Paenibacillaceae</taxon>
        <taxon>Paenibacillus</taxon>
    </lineage>
</organism>
<keyword evidence="1" id="KW-0472">Membrane</keyword>
<dbReference type="Proteomes" id="UP000650466">
    <property type="component" value="Unassembled WGS sequence"/>
</dbReference>
<evidence type="ECO:0000313" key="2">
    <source>
        <dbReference type="EMBL" id="MBD0382820.1"/>
    </source>
</evidence>